<gene>
    <name evidence="2" type="ORF">METZ01_LOCUS40478</name>
</gene>
<dbReference type="PRINTS" id="PR00625">
    <property type="entry name" value="JDOMAIN"/>
</dbReference>
<dbReference type="Gene3D" id="2.60.260.20">
    <property type="entry name" value="Urease metallochaperone UreE, N-terminal domain"/>
    <property type="match status" value="1"/>
</dbReference>
<accession>A0A381R8U5</accession>
<dbReference type="InterPro" id="IPR008971">
    <property type="entry name" value="HSP40/DnaJ_pept-bd"/>
</dbReference>
<dbReference type="AlphaFoldDB" id="A0A381R8U5"/>
<dbReference type="GO" id="GO:0005634">
    <property type="term" value="C:nucleus"/>
    <property type="evidence" value="ECO:0007669"/>
    <property type="project" value="TreeGrafter"/>
</dbReference>
<evidence type="ECO:0000259" key="1">
    <source>
        <dbReference type="PROSITE" id="PS50076"/>
    </source>
</evidence>
<dbReference type="GO" id="GO:0005737">
    <property type="term" value="C:cytoplasm"/>
    <property type="evidence" value="ECO:0007669"/>
    <property type="project" value="TreeGrafter"/>
</dbReference>
<dbReference type="Pfam" id="PF01556">
    <property type="entry name" value="DnaJ_C"/>
    <property type="match status" value="1"/>
</dbReference>
<dbReference type="SUPFAM" id="SSF49493">
    <property type="entry name" value="HSP40/DnaJ peptide-binding domain"/>
    <property type="match status" value="1"/>
</dbReference>
<dbReference type="Gene3D" id="1.10.287.110">
    <property type="entry name" value="DnaJ domain"/>
    <property type="match status" value="1"/>
</dbReference>
<sequence>MARIKEFKDYYKILNISDSANQEEIKKSFRKLALELHPDHNPNDPRSEEIFKEITEAYGVLSDPKKKLEYDRFRADHLAGRSSSRFQYSQEDIFSSMFQGKNASDMFEELNREFSRSGFRSGNNFFETVFFGGAVGGLGRILRMVPGPIGRIGMGIKLAQVVGTSLYALHKMKKAKDAANPDKKPKPNNPLVRNLKGIFEKSTLDKQSPLDMDLAISIPHIEAINGTHKKISYQVDGTTEQLMVRIPSNFPSGGKLRIRNKGRTQNKKRGDLILSINIEPNVTHNN</sequence>
<dbReference type="InterPro" id="IPR001623">
    <property type="entry name" value="DnaJ_domain"/>
</dbReference>
<dbReference type="GO" id="GO:0044183">
    <property type="term" value="F:protein folding chaperone"/>
    <property type="evidence" value="ECO:0007669"/>
    <property type="project" value="TreeGrafter"/>
</dbReference>
<dbReference type="Pfam" id="PF00226">
    <property type="entry name" value="DnaJ"/>
    <property type="match status" value="1"/>
</dbReference>
<evidence type="ECO:0000313" key="2">
    <source>
        <dbReference type="EMBL" id="SUZ87624.1"/>
    </source>
</evidence>
<dbReference type="InterPro" id="IPR002939">
    <property type="entry name" value="DnaJ_C"/>
</dbReference>
<organism evidence="2">
    <name type="scientific">marine metagenome</name>
    <dbReference type="NCBI Taxonomy" id="408172"/>
    <lineage>
        <taxon>unclassified sequences</taxon>
        <taxon>metagenomes</taxon>
        <taxon>ecological metagenomes</taxon>
    </lineage>
</organism>
<feature type="domain" description="J" evidence="1">
    <location>
        <begin position="9"/>
        <end position="74"/>
    </location>
</feature>
<dbReference type="EMBL" id="UINC01001733">
    <property type="protein sequence ID" value="SUZ87624.1"/>
    <property type="molecule type" value="Genomic_DNA"/>
</dbReference>
<name>A0A381R8U5_9ZZZZ</name>
<dbReference type="GO" id="GO:0051082">
    <property type="term" value="F:unfolded protein binding"/>
    <property type="evidence" value="ECO:0007669"/>
    <property type="project" value="InterPro"/>
</dbReference>
<dbReference type="PANTHER" id="PTHR43948:SF10">
    <property type="entry name" value="MRJ, ISOFORM E"/>
    <property type="match status" value="1"/>
</dbReference>
<dbReference type="InterPro" id="IPR036869">
    <property type="entry name" value="J_dom_sf"/>
</dbReference>
<dbReference type="PANTHER" id="PTHR43948">
    <property type="entry name" value="DNAJ HOMOLOG SUBFAMILY B"/>
    <property type="match status" value="1"/>
</dbReference>
<proteinExistence type="predicted"/>
<dbReference type="SMART" id="SM00271">
    <property type="entry name" value="DnaJ"/>
    <property type="match status" value="1"/>
</dbReference>
<protein>
    <recommendedName>
        <fullName evidence="1">J domain-containing protein</fullName>
    </recommendedName>
</protein>
<dbReference type="SUPFAM" id="SSF46565">
    <property type="entry name" value="Chaperone J-domain"/>
    <property type="match status" value="1"/>
</dbReference>
<dbReference type="PROSITE" id="PS50076">
    <property type="entry name" value="DNAJ_2"/>
    <property type="match status" value="1"/>
</dbReference>
<dbReference type="CDD" id="cd06257">
    <property type="entry name" value="DnaJ"/>
    <property type="match status" value="1"/>
</dbReference>
<reference evidence="2" key="1">
    <citation type="submission" date="2018-05" db="EMBL/GenBank/DDBJ databases">
        <authorList>
            <person name="Lanie J.A."/>
            <person name="Ng W.-L."/>
            <person name="Kazmierczak K.M."/>
            <person name="Andrzejewski T.M."/>
            <person name="Davidsen T.M."/>
            <person name="Wayne K.J."/>
            <person name="Tettelin H."/>
            <person name="Glass J.I."/>
            <person name="Rusch D."/>
            <person name="Podicherti R."/>
            <person name="Tsui H.-C.T."/>
            <person name="Winkler M.E."/>
        </authorList>
    </citation>
    <scope>NUCLEOTIDE SEQUENCE</scope>
</reference>
<dbReference type="GO" id="GO:0051087">
    <property type="term" value="F:protein-folding chaperone binding"/>
    <property type="evidence" value="ECO:0007669"/>
    <property type="project" value="TreeGrafter"/>
</dbReference>